<gene>
    <name evidence="9" type="ORF">F6J89_14630</name>
</gene>
<keyword evidence="6" id="KW-0472">Membrane</keyword>
<dbReference type="GO" id="GO:1990281">
    <property type="term" value="C:efflux pump complex"/>
    <property type="evidence" value="ECO:0007669"/>
    <property type="project" value="TreeGrafter"/>
</dbReference>
<reference evidence="9" key="1">
    <citation type="submission" date="2019-11" db="EMBL/GenBank/DDBJ databases">
        <title>Genomic insights into an expanded diversity of filamentous marine cyanobacteria reveals the extraordinary biosynthetic potential of Moorea and Okeania.</title>
        <authorList>
            <person name="Ferreira Leao T."/>
            <person name="Wang M."/>
            <person name="Moss N."/>
            <person name="Da Silva R."/>
            <person name="Sanders J."/>
            <person name="Nurk S."/>
            <person name="Gurevich A."/>
            <person name="Humphrey G."/>
            <person name="Reher R."/>
            <person name="Zhu Q."/>
            <person name="Belda-Ferre P."/>
            <person name="Glukhov E."/>
            <person name="Rex R."/>
            <person name="Dorrestein P.C."/>
            <person name="Knight R."/>
            <person name="Pevzner P."/>
            <person name="Gerwick W.H."/>
            <person name="Gerwick L."/>
        </authorList>
    </citation>
    <scope>NUCLEOTIDE SEQUENCE</scope>
    <source>
        <strain evidence="9">SIO1C4</strain>
    </source>
</reference>
<dbReference type="SUPFAM" id="SSF56954">
    <property type="entry name" value="Outer membrane efflux proteins (OEP)"/>
    <property type="match status" value="1"/>
</dbReference>
<organism evidence="9">
    <name type="scientific">Symploca sp. SIO1C4</name>
    <dbReference type="NCBI Taxonomy" id="2607765"/>
    <lineage>
        <taxon>Bacteria</taxon>
        <taxon>Bacillati</taxon>
        <taxon>Cyanobacteriota</taxon>
        <taxon>Cyanophyceae</taxon>
        <taxon>Coleofasciculales</taxon>
        <taxon>Coleofasciculaceae</taxon>
        <taxon>Symploca</taxon>
    </lineage>
</organism>
<sequence length="436" mass="48493">MLFPTQKEEVEVKTIQAITLTEAIALARRNNQTLQQARLALQRNEFALREALAAEFPTAIVQTDLTHTDSASEEIANEGREEAGFPEQDTASTQFNATLQLSYNLYTGGLRPAQIRAAEEQVRLQQLQVETVAEQLRFDVTDAYYDLQNADAQVEIFEAAVEASEQNLRDAQLLEQAGLGTRFDVLQQEVQLADDKQSLISSISNQKIARRQLVELLSLGQQVEVTAADPIEPAGEWKISLEESIVLALKNRAELEQPLVQRIIDEQQRRIALSAIRPQVTLSAAYNALNVFDDDLGFGDGVTLQATMQWNFFDGGAARARAKQEEVDIATAESSFDQTRDQIRLQVENAYFSLEANQENIETTTVAVEQAQESLRLARLRFQAGVGTQTDVINQQTALTRARSNLLSATVEYNRSLAQLQRAISNLPDSNLSDIP</sequence>
<dbReference type="EMBL" id="JAAHFQ010000267">
    <property type="protein sequence ID" value="NER28829.1"/>
    <property type="molecule type" value="Genomic_DNA"/>
</dbReference>
<evidence type="ECO:0000313" key="9">
    <source>
        <dbReference type="EMBL" id="NER28829.1"/>
    </source>
</evidence>
<comment type="similarity">
    <text evidence="2">Belongs to the outer membrane factor (OMF) (TC 1.B.17) family.</text>
</comment>
<accession>A0A6B3N6U9</accession>
<dbReference type="GO" id="GO:0009279">
    <property type="term" value="C:cell outer membrane"/>
    <property type="evidence" value="ECO:0007669"/>
    <property type="project" value="UniProtKB-SubCell"/>
</dbReference>
<keyword evidence="4" id="KW-1134">Transmembrane beta strand</keyword>
<keyword evidence="7" id="KW-0998">Cell outer membrane</keyword>
<keyword evidence="5" id="KW-0812">Transmembrane</keyword>
<evidence type="ECO:0000256" key="8">
    <source>
        <dbReference type="SAM" id="Coils"/>
    </source>
</evidence>
<evidence type="ECO:0000256" key="6">
    <source>
        <dbReference type="ARBA" id="ARBA00023136"/>
    </source>
</evidence>
<feature type="coiled-coil region" evidence="8">
    <location>
        <begin position="115"/>
        <end position="174"/>
    </location>
</feature>
<keyword evidence="8" id="KW-0175">Coiled coil</keyword>
<evidence type="ECO:0000256" key="3">
    <source>
        <dbReference type="ARBA" id="ARBA00022448"/>
    </source>
</evidence>
<protein>
    <submittedName>
        <fullName evidence="9">TolC family protein</fullName>
    </submittedName>
</protein>
<keyword evidence="3" id="KW-0813">Transport</keyword>
<evidence type="ECO:0000256" key="1">
    <source>
        <dbReference type="ARBA" id="ARBA00004442"/>
    </source>
</evidence>
<dbReference type="Gene3D" id="1.20.1600.10">
    <property type="entry name" value="Outer membrane efflux proteins (OEP)"/>
    <property type="match status" value="1"/>
</dbReference>
<dbReference type="PANTHER" id="PTHR30026:SF21">
    <property type="entry name" value="SLR1270 PROTEIN"/>
    <property type="match status" value="1"/>
</dbReference>
<evidence type="ECO:0000256" key="7">
    <source>
        <dbReference type="ARBA" id="ARBA00023237"/>
    </source>
</evidence>
<comment type="subcellular location">
    <subcellularLocation>
        <location evidence="1">Cell outer membrane</location>
    </subcellularLocation>
</comment>
<comment type="caution">
    <text evidence="9">The sequence shown here is derived from an EMBL/GenBank/DDBJ whole genome shotgun (WGS) entry which is preliminary data.</text>
</comment>
<dbReference type="Pfam" id="PF02321">
    <property type="entry name" value="OEP"/>
    <property type="match status" value="2"/>
</dbReference>
<proteinExistence type="inferred from homology"/>
<dbReference type="InterPro" id="IPR003423">
    <property type="entry name" value="OMP_efflux"/>
</dbReference>
<name>A0A6B3N6U9_9CYAN</name>
<evidence type="ECO:0000256" key="2">
    <source>
        <dbReference type="ARBA" id="ARBA00007613"/>
    </source>
</evidence>
<evidence type="ECO:0000256" key="4">
    <source>
        <dbReference type="ARBA" id="ARBA00022452"/>
    </source>
</evidence>
<evidence type="ECO:0000256" key="5">
    <source>
        <dbReference type="ARBA" id="ARBA00022692"/>
    </source>
</evidence>
<dbReference type="GO" id="GO:0015562">
    <property type="term" value="F:efflux transmembrane transporter activity"/>
    <property type="evidence" value="ECO:0007669"/>
    <property type="project" value="InterPro"/>
</dbReference>
<dbReference type="PANTHER" id="PTHR30026">
    <property type="entry name" value="OUTER MEMBRANE PROTEIN TOLC"/>
    <property type="match status" value="1"/>
</dbReference>
<dbReference type="InterPro" id="IPR051906">
    <property type="entry name" value="TolC-like"/>
</dbReference>
<dbReference type="AlphaFoldDB" id="A0A6B3N6U9"/>
<dbReference type="GO" id="GO:0015288">
    <property type="term" value="F:porin activity"/>
    <property type="evidence" value="ECO:0007669"/>
    <property type="project" value="TreeGrafter"/>
</dbReference>